<dbReference type="PANTHER" id="PTHR11136:SF5">
    <property type="entry name" value="FOLYLPOLYGLUTAMATE SYNTHASE, MITOCHONDRIAL"/>
    <property type="match status" value="1"/>
</dbReference>
<dbReference type="EC" id="6.3.2.17" evidence="17"/>
<dbReference type="InterPro" id="IPR036565">
    <property type="entry name" value="Mur-like_cat_sf"/>
</dbReference>
<evidence type="ECO:0000256" key="11">
    <source>
        <dbReference type="ARBA" id="ARBA00022792"/>
    </source>
</evidence>
<dbReference type="GeneTree" id="ENSGT00390000016526"/>
<dbReference type="InterPro" id="IPR018109">
    <property type="entry name" value="Folylpolyglutamate_synth_CS"/>
</dbReference>
<evidence type="ECO:0000313" key="20">
    <source>
        <dbReference type="Ensembl" id="ENSACLP00000007851.2"/>
    </source>
</evidence>
<reference evidence="20" key="1">
    <citation type="submission" date="2018-05" db="EMBL/GenBank/DDBJ databases">
        <authorList>
            <person name="Datahose"/>
        </authorList>
    </citation>
    <scope>NUCLEOTIDE SEQUENCE</scope>
</reference>
<name>A0A3P8NSV6_ASTCA</name>
<dbReference type="UniPathway" id="UPA00850"/>
<keyword evidence="14" id="KW-0496">Mitochondrion</keyword>
<evidence type="ECO:0000256" key="2">
    <source>
        <dbReference type="ARBA" id="ARBA00004305"/>
    </source>
</evidence>
<organism evidence="20 21">
    <name type="scientific">Astatotilapia calliptera</name>
    <name type="common">Eastern happy</name>
    <name type="synonym">Chromis callipterus</name>
    <dbReference type="NCBI Taxonomy" id="8154"/>
    <lineage>
        <taxon>Eukaryota</taxon>
        <taxon>Metazoa</taxon>
        <taxon>Chordata</taxon>
        <taxon>Craniata</taxon>
        <taxon>Vertebrata</taxon>
        <taxon>Euteleostomi</taxon>
        <taxon>Actinopterygii</taxon>
        <taxon>Neopterygii</taxon>
        <taxon>Teleostei</taxon>
        <taxon>Neoteleostei</taxon>
        <taxon>Acanthomorphata</taxon>
        <taxon>Ovalentaria</taxon>
        <taxon>Cichlomorphae</taxon>
        <taxon>Cichliformes</taxon>
        <taxon>Cichlidae</taxon>
        <taxon>African cichlids</taxon>
        <taxon>Pseudocrenilabrinae</taxon>
        <taxon>Haplochromini</taxon>
        <taxon>Astatotilapia</taxon>
    </lineage>
</organism>
<accession>A0A3P8NSV6</accession>
<evidence type="ECO:0000313" key="21">
    <source>
        <dbReference type="Proteomes" id="UP000265100"/>
    </source>
</evidence>
<evidence type="ECO:0000256" key="5">
    <source>
        <dbReference type="ARBA" id="ARBA00008276"/>
    </source>
</evidence>
<dbReference type="InterPro" id="IPR001645">
    <property type="entry name" value="Folylpolyglutamate_synth"/>
</dbReference>
<evidence type="ECO:0000256" key="19">
    <source>
        <dbReference type="PIRSR" id="PIRSR038895-2"/>
    </source>
</evidence>
<dbReference type="AlphaFoldDB" id="A0A3P8NSV6"/>
<keyword evidence="7 17" id="KW-0554">One-carbon metabolism</keyword>
<evidence type="ECO:0000256" key="8">
    <source>
        <dbReference type="ARBA" id="ARBA00022598"/>
    </source>
</evidence>
<dbReference type="GO" id="GO:0004326">
    <property type="term" value="F:tetrahydrofolylpolyglutamate synthase activity"/>
    <property type="evidence" value="ECO:0007669"/>
    <property type="project" value="UniProtKB-EC"/>
</dbReference>
<evidence type="ECO:0000256" key="18">
    <source>
        <dbReference type="PIRSR" id="PIRSR038895-1"/>
    </source>
</evidence>
<comment type="pathway">
    <text evidence="4 17">Cofactor biosynthesis; tetrahydrofolylpolyglutamate biosynthesis.</text>
</comment>
<dbReference type="PANTHER" id="PTHR11136">
    <property type="entry name" value="FOLYLPOLYGLUTAMATE SYNTHASE-RELATED"/>
    <property type="match status" value="1"/>
</dbReference>
<dbReference type="SUPFAM" id="SSF53244">
    <property type="entry name" value="MurD-like peptide ligases, peptide-binding domain"/>
    <property type="match status" value="1"/>
</dbReference>
<dbReference type="STRING" id="8154.ENSACLP00000007851"/>
<evidence type="ECO:0000256" key="6">
    <source>
        <dbReference type="ARBA" id="ARBA00022490"/>
    </source>
</evidence>
<keyword evidence="13 19" id="KW-0460">Magnesium</keyword>
<dbReference type="Ensembl" id="ENSACLT00000008032.2">
    <property type="protein sequence ID" value="ENSACLP00000007851.2"/>
    <property type="gene ID" value="ENSACLG00000005332.2"/>
</dbReference>
<dbReference type="PIRSF" id="PIRSF038895">
    <property type="entry name" value="FPGS"/>
    <property type="match status" value="1"/>
</dbReference>
<reference evidence="20" key="3">
    <citation type="submission" date="2025-09" db="UniProtKB">
        <authorList>
            <consortium name="Ensembl"/>
        </authorList>
    </citation>
    <scope>IDENTIFICATION</scope>
</reference>
<evidence type="ECO:0000256" key="12">
    <source>
        <dbReference type="ARBA" id="ARBA00022840"/>
    </source>
</evidence>
<dbReference type="Bgee" id="ENSACLG00000005332">
    <property type="expression patterns" value="Expressed in ovary and 8 other cell types or tissues"/>
</dbReference>
<keyword evidence="21" id="KW-1185">Reference proteome</keyword>
<proteinExistence type="inferred from homology"/>
<comment type="catalytic activity">
    <reaction evidence="16 17">
        <text>(6S)-5,6,7,8-tetrahydrofolyl-(gamma-L-Glu)(n) + L-glutamate + ATP = (6S)-5,6,7,8-tetrahydrofolyl-(gamma-L-Glu)(n+1) + ADP + phosphate + H(+)</text>
        <dbReference type="Rhea" id="RHEA:10580"/>
        <dbReference type="Rhea" id="RHEA-COMP:14738"/>
        <dbReference type="Rhea" id="RHEA-COMP:14740"/>
        <dbReference type="ChEBI" id="CHEBI:15378"/>
        <dbReference type="ChEBI" id="CHEBI:29985"/>
        <dbReference type="ChEBI" id="CHEBI:30616"/>
        <dbReference type="ChEBI" id="CHEBI:43474"/>
        <dbReference type="ChEBI" id="CHEBI:141005"/>
        <dbReference type="ChEBI" id="CHEBI:456216"/>
        <dbReference type="EC" id="6.3.2.17"/>
    </reaction>
</comment>
<feature type="binding site" evidence="19">
    <location>
        <position position="236"/>
    </location>
    <ligand>
        <name>Mg(2+)</name>
        <dbReference type="ChEBI" id="CHEBI:18420"/>
        <label>1</label>
    </ligand>
</feature>
<dbReference type="FunFam" id="3.40.1190.10:FF:000005">
    <property type="entry name" value="Folylpolyglutamate synthase"/>
    <property type="match status" value="1"/>
</dbReference>
<dbReference type="GO" id="GO:0005829">
    <property type="term" value="C:cytosol"/>
    <property type="evidence" value="ECO:0007669"/>
    <property type="project" value="TreeGrafter"/>
</dbReference>
<feature type="binding site" evidence="18">
    <location>
        <position position="398"/>
    </location>
    <ligand>
        <name>ATP</name>
        <dbReference type="ChEBI" id="CHEBI:30616"/>
    </ligand>
</feature>
<keyword evidence="11" id="KW-0999">Mitochondrion inner membrane</keyword>
<protein>
    <recommendedName>
        <fullName evidence="17">Folylpolyglutamate synthase</fullName>
        <ecNumber evidence="17">6.3.2.17</ecNumber>
    </recommendedName>
    <alternativeName>
        <fullName evidence="17">Folylpoly-gamma-glutamate synthetase</fullName>
    </alternativeName>
    <alternativeName>
        <fullName evidence="17">Tetrahydrofolylpolyglutamate synthase</fullName>
    </alternativeName>
</protein>
<evidence type="ECO:0000256" key="17">
    <source>
        <dbReference type="PIRNR" id="PIRNR038895"/>
    </source>
</evidence>
<dbReference type="GO" id="GO:0005524">
    <property type="term" value="F:ATP binding"/>
    <property type="evidence" value="ECO:0007669"/>
    <property type="project" value="UniProtKB-KW"/>
</dbReference>
<dbReference type="InterPro" id="IPR036615">
    <property type="entry name" value="Mur_ligase_C_dom_sf"/>
</dbReference>
<evidence type="ECO:0000256" key="14">
    <source>
        <dbReference type="ARBA" id="ARBA00023128"/>
    </source>
</evidence>
<dbReference type="Gene3D" id="3.40.1190.10">
    <property type="entry name" value="Mur-like, catalytic domain"/>
    <property type="match status" value="1"/>
</dbReference>
<dbReference type="SUPFAM" id="SSF53623">
    <property type="entry name" value="MurD-like peptide ligases, catalytic domain"/>
    <property type="match status" value="1"/>
</dbReference>
<comment type="subcellular location">
    <subcellularLocation>
        <location evidence="3">Cytoplasm</location>
    </subcellularLocation>
    <subcellularLocation>
        <location evidence="1">Mitochondrion inner membrane</location>
    </subcellularLocation>
    <subcellularLocation>
        <location evidence="2">Mitochondrion matrix</location>
    </subcellularLocation>
</comment>
<comment type="function">
    <text evidence="17">Catalyzes conversion of folates to polyglutamate derivatives allowing concentration of folate compounds in the cell and the intracellular retention of these cofactors, which are important substrates for most of the folate-dependent enzymes that are involved in one-carbon transfer reactions involved in purine, pyrimidine and amino acid synthesis.</text>
</comment>
<comment type="cofactor">
    <cofactor evidence="17">
        <name>a monovalent cation</name>
        <dbReference type="ChEBI" id="CHEBI:60242"/>
    </cofactor>
    <text evidence="17">A monovalent cation.</text>
</comment>
<keyword evidence="10 18" id="KW-0547">Nucleotide-binding</keyword>
<dbReference type="InterPro" id="IPR023600">
    <property type="entry name" value="Folylpolyglutamate_synth_euk"/>
</dbReference>
<dbReference type="GO" id="GO:0005759">
    <property type="term" value="C:mitochondrial matrix"/>
    <property type="evidence" value="ECO:0007669"/>
    <property type="project" value="UniProtKB-SubCell"/>
</dbReference>
<dbReference type="Gene3D" id="3.90.190.20">
    <property type="entry name" value="Mur ligase, C-terminal domain"/>
    <property type="match status" value="1"/>
</dbReference>
<reference evidence="20" key="2">
    <citation type="submission" date="2025-08" db="UniProtKB">
        <authorList>
            <consortium name="Ensembl"/>
        </authorList>
    </citation>
    <scope>IDENTIFICATION</scope>
</reference>
<evidence type="ECO:0000256" key="7">
    <source>
        <dbReference type="ARBA" id="ARBA00022563"/>
    </source>
</evidence>
<sequence length="611" mass="67762">MSKNDGACSDVITLEKRAFHIWCRLPGTPPRFMMLCMSRMLRRGSAFAARLARRDRALSLAGLSCRHYSTETAPHIPGMEYQDAICTLNTLQTNASALEQVRRERSNPELQLNAMRGFLERAGLTVDELDHLNIIHVTGTKGKGSTCAFTEQILRNYGFRTGFYSSPHLVQVRERIRINGQPIGKDLFTKYFWQVYGRLDETKDAHGGTMPAYFRFLTILAFHVFLQEKVDLAVIEVGIGGAYDCTNIIRRPWVCGISSLGIDHTQILGDTVEKIAWQKGGIFKPGVPAFTVRQPGGAMPVLKERAKEIGCPLWVCPQLEDYQVDCGPLHLGLAGQHQRSNASLALQLSHTWLQRRCLPADHSFPVTTVENNGTLQAPAFSPSPIIVKGLADAKWPGRTQTLKHEEVTYFLDGAHTMRSMQACVQWFRETAAEHERSASGAVARVLLFNATGERDSAAMLKLLVTCHFDFAVFCPNITEAIASCNADQQNFNVSVENMLTRCLDNERSWRLHNRLGDNEGTQLLIQDSLPCLPEHRGDTLVFLCILSALQWITQGRDSVLADLAKSTLPVKQSVTAKAAPLREAAEIHVLITGSLHLVGGALKHLDPASSK</sequence>
<feature type="binding site" evidence="18">
    <location>
        <position position="412"/>
    </location>
    <ligand>
        <name>ATP</name>
        <dbReference type="ChEBI" id="CHEBI:30616"/>
    </ligand>
</feature>
<dbReference type="GO" id="GO:0046872">
    <property type="term" value="F:metal ion binding"/>
    <property type="evidence" value="ECO:0007669"/>
    <property type="project" value="UniProtKB-KW"/>
</dbReference>
<keyword evidence="6" id="KW-0963">Cytoplasm</keyword>
<keyword evidence="12 18" id="KW-0067">ATP-binding</keyword>
<keyword evidence="8 17" id="KW-0436">Ligase</keyword>
<keyword evidence="15" id="KW-0472">Membrane</keyword>
<dbReference type="NCBIfam" id="TIGR01499">
    <property type="entry name" value="folC"/>
    <property type="match status" value="1"/>
</dbReference>
<evidence type="ECO:0000256" key="13">
    <source>
        <dbReference type="ARBA" id="ARBA00022842"/>
    </source>
</evidence>
<comment type="similarity">
    <text evidence="5 17">Belongs to the folylpolyglutamate synthase family.</text>
</comment>
<evidence type="ECO:0000256" key="16">
    <source>
        <dbReference type="ARBA" id="ARBA00047493"/>
    </source>
</evidence>
<evidence type="ECO:0000256" key="10">
    <source>
        <dbReference type="ARBA" id="ARBA00022741"/>
    </source>
</evidence>
<evidence type="ECO:0000256" key="1">
    <source>
        <dbReference type="ARBA" id="ARBA00004273"/>
    </source>
</evidence>
<keyword evidence="9 19" id="KW-0479">Metal-binding</keyword>
<feature type="binding site" evidence="19">
    <location>
        <position position="166"/>
    </location>
    <ligand>
        <name>Mg(2+)</name>
        <dbReference type="ChEBI" id="CHEBI:18420"/>
        <label>1</label>
    </ligand>
</feature>
<dbReference type="PROSITE" id="PS01011">
    <property type="entry name" value="FOLYLPOLYGLU_SYNT_1"/>
    <property type="match status" value="1"/>
</dbReference>
<evidence type="ECO:0000256" key="15">
    <source>
        <dbReference type="ARBA" id="ARBA00023136"/>
    </source>
</evidence>
<gene>
    <name evidence="20" type="primary">FPGS</name>
</gene>
<dbReference type="FunFam" id="3.90.190.20:FF:000020">
    <property type="entry name" value="Folylpolyglutamate synthase"/>
    <property type="match status" value="1"/>
</dbReference>
<evidence type="ECO:0000256" key="9">
    <source>
        <dbReference type="ARBA" id="ARBA00022723"/>
    </source>
</evidence>
<evidence type="ECO:0000256" key="4">
    <source>
        <dbReference type="ARBA" id="ARBA00005150"/>
    </source>
</evidence>
<dbReference type="Proteomes" id="UP000265100">
    <property type="component" value="Chromosome 7"/>
</dbReference>
<dbReference type="GO" id="GO:0005743">
    <property type="term" value="C:mitochondrial inner membrane"/>
    <property type="evidence" value="ECO:0007669"/>
    <property type="project" value="UniProtKB-SubCell"/>
</dbReference>
<feature type="binding site" evidence="19">
    <location>
        <position position="264"/>
    </location>
    <ligand>
        <name>Mg(2+)</name>
        <dbReference type="ChEBI" id="CHEBI:18420"/>
        <label>1</label>
    </ligand>
</feature>
<dbReference type="GO" id="GO:0006730">
    <property type="term" value="P:one-carbon metabolic process"/>
    <property type="evidence" value="ECO:0007669"/>
    <property type="project" value="UniProtKB-KW"/>
</dbReference>
<dbReference type="OMA" id="ESLDCCM"/>
<evidence type="ECO:0000256" key="3">
    <source>
        <dbReference type="ARBA" id="ARBA00004496"/>
    </source>
</evidence>
<dbReference type="PROSITE" id="PS01012">
    <property type="entry name" value="FOLYLPOLYGLU_SYNT_2"/>
    <property type="match status" value="1"/>
</dbReference>
<dbReference type="OrthoDB" id="5212574at2759"/>